<protein>
    <recommendedName>
        <fullName evidence="4">Hydrogenase maturation protease</fullName>
    </recommendedName>
</protein>
<feature type="region of interest" description="Disordered" evidence="1">
    <location>
        <begin position="28"/>
        <end position="50"/>
    </location>
</feature>
<dbReference type="InterPro" id="IPR023430">
    <property type="entry name" value="Pept_HybD-like_dom_sf"/>
</dbReference>
<dbReference type="RefSeq" id="WP_092649539.1">
    <property type="nucleotide sequence ID" value="NZ_LT629732.1"/>
</dbReference>
<dbReference type="SUPFAM" id="SSF53163">
    <property type="entry name" value="HybD-like"/>
    <property type="match status" value="1"/>
</dbReference>
<dbReference type="AlphaFoldDB" id="A0A1H1L6E8"/>
<dbReference type="OrthoDB" id="9837982at2"/>
<sequence length="171" mass="17352">MLTVAVVGSGGTGPAVWDVGPRIVARLTGDRLTGGQPVPGQRASGERTSVEGVQVLASTDLPVRLLSADSGLAELIMVESTRAGGTPGSIRQSVMETHGPGLPEPGTTGPGGVMGVLTSLHLPPRVVVFSVEAGAEEAGEATSVLADRAVDEVFDLVIAEIRRLDGAQRPA</sequence>
<accession>A0A1H1L6E8</accession>
<name>A0A1H1L6E8_9ACTN</name>
<gene>
    <name evidence="2" type="ORF">SAMN04489717_0111</name>
</gene>
<evidence type="ECO:0008006" key="4">
    <source>
        <dbReference type="Google" id="ProtNLM"/>
    </source>
</evidence>
<dbReference type="Proteomes" id="UP000198983">
    <property type="component" value="Chromosome I"/>
</dbReference>
<organism evidence="2 3">
    <name type="scientific">Actinopolymorpha singaporensis</name>
    <dbReference type="NCBI Taxonomy" id="117157"/>
    <lineage>
        <taxon>Bacteria</taxon>
        <taxon>Bacillati</taxon>
        <taxon>Actinomycetota</taxon>
        <taxon>Actinomycetes</taxon>
        <taxon>Propionibacteriales</taxon>
        <taxon>Actinopolymorphaceae</taxon>
        <taxon>Actinopolymorpha</taxon>
    </lineage>
</organism>
<proteinExistence type="predicted"/>
<evidence type="ECO:0000313" key="2">
    <source>
        <dbReference type="EMBL" id="SDR69489.1"/>
    </source>
</evidence>
<reference evidence="2 3" key="1">
    <citation type="submission" date="2016-10" db="EMBL/GenBank/DDBJ databases">
        <authorList>
            <person name="de Groot N.N."/>
        </authorList>
    </citation>
    <scope>NUCLEOTIDE SEQUENCE [LARGE SCALE GENOMIC DNA]</scope>
    <source>
        <strain evidence="2 3">DSM 22024</strain>
    </source>
</reference>
<dbReference type="EMBL" id="LT629732">
    <property type="protein sequence ID" value="SDR69489.1"/>
    <property type="molecule type" value="Genomic_DNA"/>
</dbReference>
<keyword evidence="3" id="KW-1185">Reference proteome</keyword>
<evidence type="ECO:0000313" key="3">
    <source>
        <dbReference type="Proteomes" id="UP000198983"/>
    </source>
</evidence>
<dbReference type="Gene3D" id="3.40.50.1450">
    <property type="entry name" value="HybD-like"/>
    <property type="match status" value="1"/>
</dbReference>
<evidence type="ECO:0000256" key="1">
    <source>
        <dbReference type="SAM" id="MobiDB-lite"/>
    </source>
</evidence>